<accession>A0ABY6TZR6</accession>
<protein>
    <recommendedName>
        <fullName evidence="3">Transcription factor domain-containing protein</fullName>
    </recommendedName>
</protein>
<gene>
    <name evidence="1" type="ORF">CLO192961_LOCUS132748</name>
</gene>
<keyword evidence="2" id="KW-1185">Reference proteome</keyword>
<comment type="caution">
    <text evidence="1">The sequence shown here is derived from an EMBL/GenBank/DDBJ whole genome shotgun (WGS) entry which is preliminary data.</text>
</comment>
<evidence type="ECO:0000313" key="2">
    <source>
        <dbReference type="Proteomes" id="UP000766486"/>
    </source>
</evidence>
<dbReference type="EMBL" id="CABFNS010000715">
    <property type="protein sequence ID" value="VUC24193.1"/>
    <property type="molecule type" value="Genomic_DNA"/>
</dbReference>
<sequence length="388" mass="43863">MALKLLISLKSQIRSYSDQCLVQGIRQACRFLCVAEAVYVAGPKIHSSSLGIATQPVTFQQSSESSPARDEHLFDKEKRLLLDVLGLWRRITRFTQRDVTLSAPAPWAQGSEFWSLKRVLDSLPVAYYTYFCFDQEKLQCPPGEENDLGEYLFYIGMLHTLQMLLHRVFLPISVATKAVGLSGQKPTHIEPDDADIQQQDPRQNINRRTSARSTVAFPGAPRLFLEERVAACVRTGLIFLNQLYTETVPEALDEHVENLKTVFMILSALREFYTPAHVWVESLFQVHSLAQPSELSVILNKKAFSHFFSRFSGMVESPFCPLELGHSVLEQAMSSSTIDISHLLQPRTLSDRDLDMDSETSETSQILADDYPGWLNDYQTQLGLINSN</sequence>
<name>A0ABY6TZR6_BIOOC</name>
<reference evidence="1 2" key="1">
    <citation type="submission" date="2019-06" db="EMBL/GenBank/DDBJ databases">
        <authorList>
            <person name="Broberg M."/>
        </authorList>
    </citation>
    <scope>NUCLEOTIDE SEQUENCE [LARGE SCALE GENOMIC DNA]</scope>
</reference>
<dbReference type="Proteomes" id="UP000766486">
    <property type="component" value="Unassembled WGS sequence"/>
</dbReference>
<proteinExistence type="predicted"/>
<organism evidence="1 2">
    <name type="scientific">Bionectria ochroleuca</name>
    <name type="common">Gliocladium roseum</name>
    <dbReference type="NCBI Taxonomy" id="29856"/>
    <lineage>
        <taxon>Eukaryota</taxon>
        <taxon>Fungi</taxon>
        <taxon>Dikarya</taxon>
        <taxon>Ascomycota</taxon>
        <taxon>Pezizomycotina</taxon>
        <taxon>Sordariomycetes</taxon>
        <taxon>Hypocreomycetidae</taxon>
        <taxon>Hypocreales</taxon>
        <taxon>Bionectriaceae</taxon>
        <taxon>Clonostachys</taxon>
    </lineage>
</organism>
<evidence type="ECO:0000313" key="1">
    <source>
        <dbReference type="EMBL" id="VUC24193.1"/>
    </source>
</evidence>
<evidence type="ECO:0008006" key="3">
    <source>
        <dbReference type="Google" id="ProtNLM"/>
    </source>
</evidence>